<gene>
    <name evidence="5" type="ORF">C8A04DRAFT_37141</name>
</gene>
<feature type="domain" description="Gamma-glutamylcyclotransferase AIG2-like" evidence="4">
    <location>
        <begin position="17"/>
        <end position="147"/>
    </location>
</feature>
<dbReference type="PANTHER" id="PTHR31544:SF2">
    <property type="entry name" value="AIG2-LIKE PROTEIN D"/>
    <property type="match status" value="1"/>
</dbReference>
<dbReference type="InterPro" id="IPR009288">
    <property type="entry name" value="AIG2-like_dom"/>
</dbReference>
<name>A0AAN6V2Q0_9PEZI</name>
<dbReference type="InterPro" id="IPR036568">
    <property type="entry name" value="GGCT-like_sf"/>
</dbReference>
<evidence type="ECO:0000313" key="5">
    <source>
        <dbReference type="EMBL" id="KAK4143713.1"/>
    </source>
</evidence>
<dbReference type="Pfam" id="PF06094">
    <property type="entry name" value="GGACT"/>
    <property type="match status" value="1"/>
</dbReference>
<dbReference type="Gene3D" id="3.10.490.10">
    <property type="entry name" value="Gamma-glutamyl cyclotransferase-like"/>
    <property type="match status" value="1"/>
</dbReference>
<sequence>MAAKNSVPSDDGTYTAFFYGTLMAPEVFYSVCYGRKEVPPSIAAQHTFQPALLHNYCRRRVRYADYPGIIEDPRHDVFGILATGLTRANMQKLDYFEGSQYERRKVKVSLLDKVGDAHGEGNVEGEERETEVYVFLEERDLESKEWDLEEFRRDKMKYWTRAGHTFDDCDPDNPAKVEGST</sequence>
<dbReference type="RefSeq" id="XP_062637084.1">
    <property type="nucleotide sequence ID" value="XM_062783782.1"/>
</dbReference>
<dbReference type="SUPFAM" id="SSF110857">
    <property type="entry name" value="Gamma-glutamyl cyclotransferase-like"/>
    <property type="match status" value="1"/>
</dbReference>
<reference evidence="5" key="2">
    <citation type="submission" date="2023-05" db="EMBL/GenBank/DDBJ databases">
        <authorList>
            <consortium name="Lawrence Berkeley National Laboratory"/>
            <person name="Steindorff A."/>
            <person name="Hensen N."/>
            <person name="Bonometti L."/>
            <person name="Westerberg I."/>
            <person name="Brannstrom I.O."/>
            <person name="Guillou S."/>
            <person name="Cros-Aarteil S."/>
            <person name="Calhoun S."/>
            <person name="Haridas S."/>
            <person name="Kuo A."/>
            <person name="Mondo S."/>
            <person name="Pangilinan J."/>
            <person name="Riley R."/>
            <person name="Labutti K."/>
            <person name="Andreopoulos B."/>
            <person name="Lipzen A."/>
            <person name="Chen C."/>
            <person name="Yanf M."/>
            <person name="Daum C."/>
            <person name="Ng V."/>
            <person name="Clum A."/>
            <person name="Ohm R."/>
            <person name="Martin F."/>
            <person name="Silar P."/>
            <person name="Natvig D."/>
            <person name="Lalanne C."/>
            <person name="Gautier V."/>
            <person name="Ament-Velasquez S.L."/>
            <person name="Kruys A."/>
            <person name="Hutchinson M.I."/>
            <person name="Powell A.J."/>
            <person name="Barry K."/>
            <person name="Miller A.N."/>
            <person name="Grigoriev I.V."/>
            <person name="Debuchy R."/>
            <person name="Gladieux P."/>
            <person name="Thoren M.H."/>
            <person name="Johannesson H."/>
        </authorList>
    </citation>
    <scope>NUCLEOTIDE SEQUENCE</scope>
    <source>
        <strain evidence="5">CBS 141.50</strain>
    </source>
</reference>
<dbReference type="InterPro" id="IPR045038">
    <property type="entry name" value="AIG2-like"/>
</dbReference>
<comment type="caution">
    <text evidence="5">The sequence shown here is derived from an EMBL/GenBank/DDBJ whole genome shotgun (WGS) entry which is preliminary data.</text>
</comment>
<dbReference type="GO" id="GO:0016740">
    <property type="term" value="F:transferase activity"/>
    <property type="evidence" value="ECO:0007669"/>
    <property type="project" value="UniProtKB-KW"/>
</dbReference>
<dbReference type="AlphaFoldDB" id="A0AAN6V2Q0"/>
<evidence type="ECO:0000256" key="2">
    <source>
        <dbReference type="ARBA" id="ARBA00022679"/>
    </source>
</evidence>
<comment type="similarity">
    <text evidence="1">Belongs to the gamma-glutamylcyclotransferase family.</text>
</comment>
<dbReference type="CDD" id="cd06661">
    <property type="entry name" value="GGCT_like"/>
    <property type="match status" value="1"/>
</dbReference>
<evidence type="ECO:0000256" key="1">
    <source>
        <dbReference type="ARBA" id="ARBA00008861"/>
    </source>
</evidence>
<protein>
    <recommendedName>
        <fullName evidence="3">Putative gamma-glutamylcyclotransferase</fullName>
    </recommendedName>
</protein>
<dbReference type="GeneID" id="87820395"/>
<dbReference type="Proteomes" id="UP001302676">
    <property type="component" value="Unassembled WGS sequence"/>
</dbReference>
<proteinExistence type="inferred from homology"/>
<dbReference type="EMBL" id="MU853583">
    <property type="protein sequence ID" value="KAK4143713.1"/>
    <property type="molecule type" value="Genomic_DNA"/>
</dbReference>
<keyword evidence="2" id="KW-0808">Transferase</keyword>
<dbReference type="PANTHER" id="PTHR31544">
    <property type="entry name" value="AIG2-LIKE PROTEIN D"/>
    <property type="match status" value="1"/>
</dbReference>
<dbReference type="InterPro" id="IPR013024">
    <property type="entry name" value="GGCT-like"/>
</dbReference>
<reference evidence="5" key="1">
    <citation type="journal article" date="2023" name="Mol. Phylogenet. Evol.">
        <title>Genome-scale phylogeny and comparative genomics of the fungal order Sordariales.</title>
        <authorList>
            <person name="Hensen N."/>
            <person name="Bonometti L."/>
            <person name="Westerberg I."/>
            <person name="Brannstrom I.O."/>
            <person name="Guillou S."/>
            <person name="Cros-Aarteil S."/>
            <person name="Calhoun S."/>
            <person name="Haridas S."/>
            <person name="Kuo A."/>
            <person name="Mondo S."/>
            <person name="Pangilinan J."/>
            <person name="Riley R."/>
            <person name="LaButti K."/>
            <person name="Andreopoulos B."/>
            <person name="Lipzen A."/>
            <person name="Chen C."/>
            <person name="Yan M."/>
            <person name="Daum C."/>
            <person name="Ng V."/>
            <person name="Clum A."/>
            <person name="Steindorff A."/>
            <person name="Ohm R.A."/>
            <person name="Martin F."/>
            <person name="Silar P."/>
            <person name="Natvig D.O."/>
            <person name="Lalanne C."/>
            <person name="Gautier V."/>
            <person name="Ament-Velasquez S.L."/>
            <person name="Kruys A."/>
            <person name="Hutchinson M.I."/>
            <person name="Powell A.J."/>
            <person name="Barry K."/>
            <person name="Miller A.N."/>
            <person name="Grigoriev I.V."/>
            <person name="Debuchy R."/>
            <person name="Gladieux P."/>
            <person name="Hiltunen Thoren M."/>
            <person name="Johannesson H."/>
        </authorList>
    </citation>
    <scope>NUCLEOTIDE SEQUENCE</scope>
    <source>
        <strain evidence="5">CBS 141.50</strain>
    </source>
</reference>
<accession>A0AAN6V2Q0</accession>
<evidence type="ECO:0000256" key="3">
    <source>
        <dbReference type="ARBA" id="ARBA00030602"/>
    </source>
</evidence>
<evidence type="ECO:0000313" key="6">
    <source>
        <dbReference type="Proteomes" id="UP001302676"/>
    </source>
</evidence>
<organism evidence="5 6">
    <name type="scientific">Dichotomopilus funicola</name>
    <dbReference type="NCBI Taxonomy" id="1934379"/>
    <lineage>
        <taxon>Eukaryota</taxon>
        <taxon>Fungi</taxon>
        <taxon>Dikarya</taxon>
        <taxon>Ascomycota</taxon>
        <taxon>Pezizomycotina</taxon>
        <taxon>Sordariomycetes</taxon>
        <taxon>Sordariomycetidae</taxon>
        <taxon>Sordariales</taxon>
        <taxon>Chaetomiaceae</taxon>
        <taxon>Dichotomopilus</taxon>
    </lineage>
</organism>
<evidence type="ECO:0000259" key="4">
    <source>
        <dbReference type="Pfam" id="PF06094"/>
    </source>
</evidence>
<keyword evidence="6" id="KW-1185">Reference proteome</keyword>